<dbReference type="Proteomes" id="UP001430172">
    <property type="component" value="Unassembled WGS sequence"/>
</dbReference>
<accession>A0ABS2CGT0</accession>
<keyword evidence="3" id="KW-1185">Reference proteome</keyword>
<evidence type="ECO:0000313" key="3">
    <source>
        <dbReference type="Proteomes" id="UP001430172"/>
    </source>
</evidence>
<dbReference type="EMBL" id="JAFDVD010000003">
    <property type="protein sequence ID" value="MBM6399081.1"/>
    <property type="molecule type" value="Genomic_DNA"/>
</dbReference>
<dbReference type="PANTHER" id="PTHR43805:SF1">
    <property type="entry name" value="GP-PDE DOMAIN-CONTAINING PROTEIN"/>
    <property type="match status" value="1"/>
</dbReference>
<evidence type="ECO:0000259" key="1">
    <source>
        <dbReference type="PROSITE" id="PS51704"/>
    </source>
</evidence>
<dbReference type="InterPro" id="IPR030395">
    <property type="entry name" value="GP_PDE_dom"/>
</dbReference>
<dbReference type="InterPro" id="IPR017946">
    <property type="entry name" value="PLC-like_Pdiesterase_TIM-brl"/>
</dbReference>
<comment type="caution">
    <text evidence="2">The sequence shown here is derived from an EMBL/GenBank/DDBJ whole genome shotgun (WGS) entry which is preliminary data.</text>
</comment>
<dbReference type="PROSITE" id="PS51704">
    <property type="entry name" value="GP_PDE"/>
    <property type="match status" value="1"/>
</dbReference>
<name>A0ABS2CGT0_9MICO</name>
<evidence type="ECO:0000313" key="2">
    <source>
        <dbReference type="EMBL" id="MBM6399081.1"/>
    </source>
</evidence>
<proteinExistence type="predicted"/>
<feature type="domain" description="GP-PDE" evidence="1">
    <location>
        <begin position="14"/>
        <end position="259"/>
    </location>
</feature>
<gene>
    <name evidence="2" type="ORF">JQN70_01620</name>
</gene>
<sequence length="272" mass="28950">MRAADFAYLSAPGPLALAHRGGAKLAENVGLENTLVAFGRAVAMGYRYLETDVHATSDGQVVAFHDVALDRVTDGTGHIARLPWARVREARVGGVEPVPLLADLLEAFPTARVNIDVKADDALAPTLEVIRAHGATGRVCIGSFSPRRVRAARRALGPGVATAAGQVGTALLRVSPALVSRLLHTPAPVLQIPAEHRVGGRTVTLVTPGLVRRAHGLGKQVHVWFHDWSREDADEFHRLLDLGVDGLVADRIDVLRDVLAERGHPLTPGSEG</sequence>
<dbReference type="Gene3D" id="3.20.20.190">
    <property type="entry name" value="Phosphatidylinositol (PI) phosphodiesterase"/>
    <property type="match status" value="1"/>
</dbReference>
<dbReference type="PANTHER" id="PTHR43805">
    <property type="entry name" value="GLYCEROPHOSPHORYL DIESTER PHOSPHODIESTERASE"/>
    <property type="match status" value="1"/>
</dbReference>
<dbReference type="Pfam" id="PF03009">
    <property type="entry name" value="GDPD"/>
    <property type="match status" value="1"/>
</dbReference>
<protein>
    <submittedName>
        <fullName evidence="2">Glycerophosphodiester phosphodiesterase</fullName>
    </submittedName>
</protein>
<dbReference type="RefSeq" id="WP_204129563.1">
    <property type="nucleotide sequence ID" value="NZ_JAFDVD010000003.1"/>
</dbReference>
<dbReference type="SUPFAM" id="SSF51695">
    <property type="entry name" value="PLC-like phosphodiesterases"/>
    <property type="match status" value="1"/>
</dbReference>
<reference evidence="2" key="1">
    <citation type="submission" date="2021-02" db="EMBL/GenBank/DDBJ databases">
        <title>Phycicoccus sp. MQZ13P-5T, whole genome shotgun sequence.</title>
        <authorList>
            <person name="Tuo L."/>
        </authorList>
    </citation>
    <scope>NUCLEOTIDE SEQUENCE</scope>
    <source>
        <strain evidence="2">MQZ13P-5</strain>
    </source>
</reference>
<organism evidence="2 3">
    <name type="scientific">Phycicoccus sonneratiae</name>
    <dbReference type="NCBI Taxonomy" id="2807628"/>
    <lineage>
        <taxon>Bacteria</taxon>
        <taxon>Bacillati</taxon>
        <taxon>Actinomycetota</taxon>
        <taxon>Actinomycetes</taxon>
        <taxon>Micrococcales</taxon>
        <taxon>Intrasporangiaceae</taxon>
        <taxon>Phycicoccus</taxon>
    </lineage>
</organism>